<dbReference type="GO" id="GO:0005886">
    <property type="term" value="C:plasma membrane"/>
    <property type="evidence" value="ECO:0007669"/>
    <property type="project" value="TreeGrafter"/>
</dbReference>
<keyword evidence="5 9" id="KW-0418">Kinase</keyword>
<dbReference type="PANTHER" id="PTHR45436">
    <property type="entry name" value="SENSOR HISTIDINE KINASE YKOH"/>
    <property type="match status" value="1"/>
</dbReference>
<dbReference type="Pfam" id="PF08376">
    <property type="entry name" value="NIT"/>
    <property type="match status" value="1"/>
</dbReference>
<dbReference type="InterPro" id="IPR050428">
    <property type="entry name" value="TCS_sensor_his_kinase"/>
</dbReference>
<keyword evidence="7" id="KW-0472">Membrane</keyword>
<name>A0A3D9SMB1_9ACTN</name>
<keyword evidence="7" id="KW-0812">Transmembrane</keyword>
<reference evidence="9 10" key="1">
    <citation type="submission" date="2018-08" db="EMBL/GenBank/DDBJ databases">
        <title>Sequencing the genomes of 1000 actinobacteria strains.</title>
        <authorList>
            <person name="Klenk H.-P."/>
        </authorList>
    </citation>
    <scope>NUCLEOTIDE SEQUENCE [LARGE SCALE GENOMIC DNA]</scope>
    <source>
        <strain evidence="9 10">DSM 43927</strain>
    </source>
</reference>
<feature type="compositionally biased region" description="Pro residues" evidence="6">
    <location>
        <begin position="671"/>
        <end position="684"/>
    </location>
</feature>
<feature type="region of interest" description="Disordered" evidence="6">
    <location>
        <begin position="1"/>
        <end position="23"/>
    </location>
</feature>
<proteinExistence type="predicted"/>
<dbReference type="EMBL" id="QTTT01000001">
    <property type="protein sequence ID" value="REE97059.1"/>
    <property type="molecule type" value="Genomic_DNA"/>
</dbReference>
<keyword evidence="7" id="KW-1133">Transmembrane helix</keyword>
<comment type="catalytic activity">
    <reaction evidence="1">
        <text>ATP + protein L-histidine = ADP + protein N-phospho-L-histidine.</text>
        <dbReference type="EC" id="2.7.13.3"/>
    </reaction>
</comment>
<evidence type="ECO:0000256" key="5">
    <source>
        <dbReference type="ARBA" id="ARBA00022777"/>
    </source>
</evidence>
<dbReference type="SUPFAM" id="SSF55874">
    <property type="entry name" value="ATPase domain of HSP90 chaperone/DNA topoisomerase II/histidine kinase"/>
    <property type="match status" value="1"/>
</dbReference>
<evidence type="ECO:0000256" key="6">
    <source>
        <dbReference type="SAM" id="MobiDB-lite"/>
    </source>
</evidence>
<keyword evidence="4" id="KW-0808">Transferase</keyword>
<organism evidence="9 10">
    <name type="scientific">Thermomonospora umbrina</name>
    <dbReference type="NCBI Taxonomy" id="111806"/>
    <lineage>
        <taxon>Bacteria</taxon>
        <taxon>Bacillati</taxon>
        <taxon>Actinomycetota</taxon>
        <taxon>Actinomycetes</taxon>
        <taxon>Streptosporangiales</taxon>
        <taxon>Thermomonosporaceae</taxon>
        <taxon>Thermomonospora</taxon>
    </lineage>
</organism>
<feature type="compositionally biased region" description="Low complexity" evidence="6">
    <location>
        <begin position="657"/>
        <end position="670"/>
    </location>
</feature>
<evidence type="ECO:0000256" key="1">
    <source>
        <dbReference type="ARBA" id="ARBA00000085"/>
    </source>
</evidence>
<accession>A0A3D9SMB1</accession>
<dbReference type="InterPro" id="IPR036890">
    <property type="entry name" value="HATPase_C_sf"/>
</dbReference>
<feature type="domain" description="Histidine kinase/HSP90-like ATPase" evidence="8">
    <location>
        <begin position="539"/>
        <end position="649"/>
    </location>
</feature>
<gene>
    <name evidence="9" type="ORF">DFJ69_2515</name>
</gene>
<evidence type="ECO:0000256" key="2">
    <source>
        <dbReference type="ARBA" id="ARBA00012438"/>
    </source>
</evidence>
<evidence type="ECO:0000313" key="10">
    <source>
        <dbReference type="Proteomes" id="UP000256661"/>
    </source>
</evidence>
<dbReference type="AlphaFoldDB" id="A0A3D9SMB1"/>
<protein>
    <recommendedName>
        <fullName evidence="2">histidine kinase</fullName>
        <ecNumber evidence="2">2.7.13.3</ecNumber>
    </recommendedName>
</protein>
<dbReference type="Pfam" id="PF02518">
    <property type="entry name" value="HATPase_c"/>
    <property type="match status" value="1"/>
</dbReference>
<evidence type="ECO:0000259" key="8">
    <source>
        <dbReference type="SMART" id="SM00387"/>
    </source>
</evidence>
<comment type="caution">
    <text evidence="9">The sequence shown here is derived from an EMBL/GenBank/DDBJ whole genome shotgun (WGS) entry which is preliminary data.</text>
</comment>
<feature type="transmembrane region" description="Helical" evidence="7">
    <location>
        <begin position="37"/>
        <end position="60"/>
    </location>
</feature>
<feature type="transmembrane region" description="Helical" evidence="7">
    <location>
        <begin position="332"/>
        <end position="354"/>
    </location>
</feature>
<feature type="compositionally biased region" description="Basic and acidic residues" evidence="6">
    <location>
        <begin position="767"/>
        <end position="786"/>
    </location>
</feature>
<dbReference type="GO" id="GO:0004673">
    <property type="term" value="F:protein histidine kinase activity"/>
    <property type="evidence" value="ECO:0007669"/>
    <property type="project" value="UniProtKB-EC"/>
</dbReference>
<dbReference type="EC" id="2.7.13.3" evidence="2"/>
<dbReference type="GO" id="GO:0000160">
    <property type="term" value="P:phosphorelay signal transduction system"/>
    <property type="evidence" value="ECO:0007669"/>
    <property type="project" value="TreeGrafter"/>
</dbReference>
<evidence type="ECO:0000256" key="3">
    <source>
        <dbReference type="ARBA" id="ARBA00022553"/>
    </source>
</evidence>
<dbReference type="Proteomes" id="UP000256661">
    <property type="component" value="Unassembled WGS sequence"/>
</dbReference>
<keyword evidence="3" id="KW-0597">Phosphoprotein</keyword>
<feature type="region of interest" description="Disordered" evidence="6">
    <location>
        <begin position="653"/>
        <end position="808"/>
    </location>
</feature>
<feature type="compositionally biased region" description="Pro residues" evidence="6">
    <location>
        <begin position="696"/>
        <end position="708"/>
    </location>
</feature>
<dbReference type="Gene3D" id="6.10.340.10">
    <property type="match status" value="1"/>
</dbReference>
<dbReference type="InterPro" id="IPR013587">
    <property type="entry name" value="Nitrate/nitrite_sensing"/>
</dbReference>
<feature type="compositionally biased region" description="Basic residues" evidence="6">
    <location>
        <begin position="1"/>
        <end position="13"/>
    </location>
</feature>
<keyword evidence="10" id="KW-1185">Reference proteome</keyword>
<evidence type="ECO:0000313" key="9">
    <source>
        <dbReference type="EMBL" id="REE97059.1"/>
    </source>
</evidence>
<dbReference type="SMART" id="SM00387">
    <property type="entry name" value="HATPase_c"/>
    <property type="match status" value="1"/>
</dbReference>
<sequence>MSPRHRAPNRRHTGPVPVDEPLTRGRRRFARARTIRARLALVLTVPTVMLVAFAGVGVFAQVRVAGEARAVVGHVELVLSTQELIHALQRERGLTSGLLGGGTRSRPQVVAQRKVSDRGRAALDPLLVEADDAGADQIRTALGRLNTLASVRAAVDAGRASRTTVLDFYTTAITALGAAARQSVPERLPDRRLRDGLESLHVLGDAKESTALERGHLNGVFAVGRFTPDDYRRFTETRAARLAALVRFRQVAVDGRTAQLDAAQRTPQAELAAAYEERALAGASGGRLRVEAPRWWTAMTTVVDDQRTVQRGIGEDVRGRAHAVDERATRLLLVYSAGAAATVLLALLLWLYTFRSIVRPLRMLTADAREVAATSLPGAVDRIRAAEDPATVVIDVPPSSAAHRRDEFAEVATALDDVQRTAVRLAVEQAVLRHNTAESLANLGRRNQNLVRRQLGFISALEREEADPNALANLFELDHLATRMRRNAESLLVLVGEHSPRPWKGTVGVGDVLRAALGEVEDYRRVVLRRIDDADVRGMAAAEISHLLAELVENALISSPPDQDVEVQGRVFAGRYHIAIVDQGVGMAPEALATANARLRAEQSFLVAPTRDLGHYVVGRLAERLGIEVWLHDSPLNGVTARVVLPADLLETPRADAPSGSGATAGTSPAGKPPPPTRHSPPTPANGIALDRATPRNPPNGVAPPPGMGSPGGSPERVRARSGEGAVGRVVAEGAATTENGLVKRRRREGGGALRRPIRPAAPPSAQRDRSPHEVRSMLDALRDGVRNGSQPAGPQAAAGHDEGGPRR</sequence>
<feature type="compositionally biased region" description="Low complexity" evidence="6">
    <location>
        <begin position="723"/>
        <end position="736"/>
    </location>
</feature>
<evidence type="ECO:0000256" key="7">
    <source>
        <dbReference type="SAM" id="Phobius"/>
    </source>
</evidence>
<dbReference type="InterPro" id="IPR003594">
    <property type="entry name" value="HATPase_dom"/>
</dbReference>
<dbReference type="Gene3D" id="3.30.565.10">
    <property type="entry name" value="Histidine kinase-like ATPase, C-terminal domain"/>
    <property type="match status" value="1"/>
</dbReference>
<dbReference type="PANTHER" id="PTHR45436:SF5">
    <property type="entry name" value="SENSOR HISTIDINE KINASE TRCS"/>
    <property type="match status" value="1"/>
</dbReference>
<evidence type="ECO:0000256" key="4">
    <source>
        <dbReference type="ARBA" id="ARBA00022679"/>
    </source>
</evidence>